<dbReference type="InterPro" id="IPR005467">
    <property type="entry name" value="His_kinase_dom"/>
</dbReference>
<dbReference type="InterPro" id="IPR004358">
    <property type="entry name" value="Sig_transdc_His_kin-like_C"/>
</dbReference>
<dbReference type="Gene3D" id="3.30.565.10">
    <property type="entry name" value="Histidine kinase-like ATPase, C-terminal domain"/>
    <property type="match status" value="1"/>
</dbReference>
<dbReference type="PANTHER" id="PTHR43065:SF23">
    <property type="entry name" value="SENSOR HISTIDINE KINASE PDTAS"/>
    <property type="match status" value="1"/>
</dbReference>
<evidence type="ECO:0000313" key="5">
    <source>
        <dbReference type="Proteomes" id="UP001139451"/>
    </source>
</evidence>
<organism evidence="4 5">
    <name type="scientific">Sphingomonas tagetis</name>
    <dbReference type="NCBI Taxonomy" id="2949092"/>
    <lineage>
        <taxon>Bacteria</taxon>
        <taxon>Pseudomonadati</taxon>
        <taxon>Pseudomonadota</taxon>
        <taxon>Alphaproteobacteria</taxon>
        <taxon>Sphingomonadales</taxon>
        <taxon>Sphingomonadaceae</taxon>
        <taxon>Sphingomonas</taxon>
    </lineage>
</organism>
<dbReference type="Pfam" id="PF02518">
    <property type="entry name" value="HATPase_c"/>
    <property type="match status" value="1"/>
</dbReference>
<feature type="domain" description="Histidine kinase" evidence="3">
    <location>
        <begin position="121"/>
        <end position="213"/>
    </location>
</feature>
<keyword evidence="5" id="KW-1185">Reference proteome</keyword>
<dbReference type="PRINTS" id="PR00344">
    <property type="entry name" value="BCTRLSENSOR"/>
</dbReference>
<comment type="catalytic activity">
    <reaction evidence="1">
        <text>ATP + protein L-histidine = ADP + protein N-phospho-L-histidine.</text>
        <dbReference type="EC" id="2.7.13.3"/>
    </reaction>
</comment>
<dbReference type="InterPro" id="IPR003594">
    <property type="entry name" value="HATPase_dom"/>
</dbReference>
<dbReference type="Pfam" id="PF07568">
    <property type="entry name" value="HisKA_2"/>
    <property type="match status" value="1"/>
</dbReference>
<accession>A0A9X2HJV1</accession>
<dbReference type="RefSeq" id="WP_254295469.1">
    <property type="nucleotide sequence ID" value="NZ_JAMLDX010000016.1"/>
</dbReference>
<sequence>MKEREELDATRPIAGEAPLLLSEMHHRVANEIASAIAAMRLAQGAGLTGPRITLFDRAIERLEGFGQVHEVLAARSARTIDFGAELQRLTSGIVKGRDGLDGATVRLTARGAVLPGGPARRLLLVAAELMYNGIRHALSGRRGSLWIDVDRDEDFVTLVVSDDGPGLAGPSCTSGTGLGSGIVAELVRKGDGRIECDTSRHGTTFRVTLPLAGPATIDWLLPEAEA</sequence>
<protein>
    <recommendedName>
        <fullName evidence="2">histidine kinase</fullName>
        <ecNumber evidence="2">2.7.13.3</ecNumber>
    </recommendedName>
</protein>
<keyword evidence="4" id="KW-0418">Kinase</keyword>
<comment type="caution">
    <text evidence="4">The sequence shown here is derived from an EMBL/GenBank/DDBJ whole genome shotgun (WGS) entry which is preliminary data.</text>
</comment>
<dbReference type="InterPro" id="IPR036890">
    <property type="entry name" value="HATPase_C_sf"/>
</dbReference>
<dbReference type="Proteomes" id="UP001139451">
    <property type="component" value="Unassembled WGS sequence"/>
</dbReference>
<dbReference type="EC" id="2.7.13.3" evidence="2"/>
<dbReference type="SMART" id="SM00387">
    <property type="entry name" value="HATPase_c"/>
    <property type="match status" value="1"/>
</dbReference>
<dbReference type="AlphaFoldDB" id="A0A9X2HJV1"/>
<evidence type="ECO:0000313" key="4">
    <source>
        <dbReference type="EMBL" id="MCP3732218.1"/>
    </source>
</evidence>
<dbReference type="PROSITE" id="PS50109">
    <property type="entry name" value="HIS_KIN"/>
    <property type="match status" value="1"/>
</dbReference>
<dbReference type="InterPro" id="IPR011495">
    <property type="entry name" value="Sig_transdc_His_kin_sub2_dim/P"/>
</dbReference>
<dbReference type="EMBL" id="JAMLDX010000016">
    <property type="protein sequence ID" value="MCP3732218.1"/>
    <property type="molecule type" value="Genomic_DNA"/>
</dbReference>
<name>A0A9X2HJV1_9SPHN</name>
<keyword evidence="4" id="KW-0808">Transferase</keyword>
<evidence type="ECO:0000256" key="2">
    <source>
        <dbReference type="ARBA" id="ARBA00012438"/>
    </source>
</evidence>
<proteinExistence type="predicted"/>
<evidence type="ECO:0000259" key="3">
    <source>
        <dbReference type="PROSITE" id="PS50109"/>
    </source>
</evidence>
<evidence type="ECO:0000256" key="1">
    <source>
        <dbReference type="ARBA" id="ARBA00000085"/>
    </source>
</evidence>
<gene>
    <name evidence="4" type="ORF">M9978_17495</name>
</gene>
<reference evidence="4" key="1">
    <citation type="submission" date="2022-05" db="EMBL/GenBank/DDBJ databases">
        <title>Sphingomonas sp. strain MG17 Genome sequencing and assembly.</title>
        <authorList>
            <person name="Kim I."/>
        </authorList>
    </citation>
    <scope>NUCLEOTIDE SEQUENCE</scope>
    <source>
        <strain evidence="4">MG17</strain>
    </source>
</reference>
<dbReference type="GO" id="GO:0004673">
    <property type="term" value="F:protein histidine kinase activity"/>
    <property type="evidence" value="ECO:0007669"/>
    <property type="project" value="UniProtKB-EC"/>
</dbReference>
<dbReference type="SUPFAM" id="SSF55874">
    <property type="entry name" value="ATPase domain of HSP90 chaperone/DNA topoisomerase II/histidine kinase"/>
    <property type="match status" value="1"/>
</dbReference>
<dbReference type="PANTHER" id="PTHR43065">
    <property type="entry name" value="SENSOR HISTIDINE KINASE"/>
    <property type="match status" value="1"/>
</dbReference>